<name>A0AAE9XER2_9ENTE</name>
<protein>
    <submittedName>
        <fullName evidence="3">Septum formation initiator family protein</fullName>
    </submittedName>
</protein>
<dbReference type="AlphaFoldDB" id="A0AAE9XER2"/>
<evidence type="ECO:0000256" key="1">
    <source>
        <dbReference type="SAM" id="MobiDB-lite"/>
    </source>
</evidence>
<dbReference type="Proteomes" id="UP001179600">
    <property type="component" value="Chromosome"/>
</dbReference>
<feature type="compositionally biased region" description="Acidic residues" evidence="1">
    <location>
        <begin position="129"/>
        <end position="140"/>
    </location>
</feature>
<dbReference type="EMBL" id="CP116507">
    <property type="protein sequence ID" value="WCG22828.1"/>
    <property type="molecule type" value="Genomic_DNA"/>
</dbReference>
<sequence>MSHNQEHSPSQQNMRYTEEQRYLFGKMQQAIIYRRRRLAVVFGVSLIVFLLLGVNIIKNYHKLRVVDQEATVVMKEQKELKTQHEALANEVALLKDNEYLEKLARTKYFYSREGEQVYHFPSSSRTQEEPIDEQETGSDG</sequence>
<dbReference type="GO" id="GO:0051301">
    <property type="term" value="P:cell division"/>
    <property type="evidence" value="ECO:0007669"/>
    <property type="project" value="InterPro"/>
</dbReference>
<organism evidence="3 4">
    <name type="scientific">Vagococcus lutrae</name>
    <dbReference type="NCBI Taxonomy" id="81947"/>
    <lineage>
        <taxon>Bacteria</taxon>
        <taxon>Bacillati</taxon>
        <taxon>Bacillota</taxon>
        <taxon>Bacilli</taxon>
        <taxon>Lactobacillales</taxon>
        <taxon>Enterococcaceae</taxon>
        <taxon>Vagococcus</taxon>
    </lineage>
</organism>
<keyword evidence="2" id="KW-0812">Transmembrane</keyword>
<dbReference type="PANTHER" id="PTHR40027:SF1">
    <property type="entry name" value="CELL DIVISION PROTEIN DIVIC"/>
    <property type="match status" value="1"/>
</dbReference>
<feature type="transmembrane region" description="Helical" evidence="2">
    <location>
        <begin position="38"/>
        <end position="57"/>
    </location>
</feature>
<evidence type="ECO:0000313" key="3">
    <source>
        <dbReference type="EMBL" id="WCG22828.1"/>
    </source>
</evidence>
<dbReference type="InterPro" id="IPR007060">
    <property type="entry name" value="FtsL/DivIC"/>
</dbReference>
<dbReference type="PANTHER" id="PTHR40027">
    <property type="entry name" value="CELL DIVISION PROTEIN DIVIC"/>
    <property type="match status" value="1"/>
</dbReference>
<keyword evidence="2" id="KW-0472">Membrane</keyword>
<dbReference type="GeneID" id="72385681"/>
<keyword evidence="2" id="KW-1133">Transmembrane helix</keyword>
<accession>A0AAE9XER2</accession>
<evidence type="ECO:0000313" key="4">
    <source>
        <dbReference type="Proteomes" id="UP001179600"/>
    </source>
</evidence>
<dbReference type="InterPro" id="IPR039076">
    <property type="entry name" value="DivIC"/>
</dbReference>
<proteinExistence type="predicted"/>
<feature type="region of interest" description="Disordered" evidence="1">
    <location>
        <begin position="119"/>
        <end position="140"/>
    </location>
</feature>
<reference evidence="3" key="1">
    <citation type="submission" date="2023-01" db="EMBL/GenBank/DDBJ databases">
        <title>Oxazolidinone resistance genes in florfenicol resistant enterococci from beef cattle and veal calves at slaughter.</title>
        <authorList>
            <person name="Biggel M."/>
        </authorList>
    </citation>
    <scope>NUCLEOTIDE SEQUENCE</scope>
    <source>
        <strain evidence="3">K204-1</strain>
    </source>
</reference>
<gene>
    <name evidence="3" type="ORF">PML95_00875</name>
</gene>
<evidence type="ECO:0000256" key="2">
    <source>
        <dbReference type="SAM" id="Phobius"/>
    </source>
</evidence>
<dbReference type="RefSeq" id="WP_126762454.1">
    <property type="nucleotide sequence ID" value="NZ_BKBT01000024.1"/>
</dbReference>
<dbReference type="Pfam" id="PF04977">
    <property type="entry name" value="DivIC"/>
    <property type="match status" value="1"/>
</dbReference>